<protein>
    <submittedName>
        <fullName evidence="9">ABC transporter permease subunit</fullName>
    </submittedName>
</protein>
<evidence type="ECO:0000313" key="10">
    <source>
        <dbReference type="Proteomes" id="UP000476332"/>
    </source>
</evidence>
<comment type="subcellular location">
    <subcellularLocation>
        <location evidence="1 7">Cell membrane</location>
        <topology evidence="1 7">Multi-pass membrane protein</topology>
    </subcellularLocation>
</comment>
<keyword evidence="3" id="KW-1003">Cell membrane</keyword>
<accession>A0A6L9MFI3</accession>
<proteinExistence type="inferred from homology"/>
<keyword evidence="2 7" id="KW-0813">Transport</keyword>
<keyword evidence="6 7" id="KW-0472">Membrane</keyword>
<feature type="domain" description="ABC transmembrane type-1" evidence="8">
    <location>
        <begin position="74"/>
        <end position="254"/>
    </location>
</feature>
<sequence>MSAIDLDKPAGDALAERRSSDLRQAGIIVAVHLAFLLVWHLACEFLAIPTYILPSPAETFATLASSQYSWVSNSLVTAAEIFGGYGLGLIVGVALAVLFSWSPLLTVVLMPLFVTLNMIPKVALGPLFIVWFSYGIVPNIVIAFSICFFPILLTTVRGLREVEPDLLDLVKSLRGSRWQLFRKIQLPGALPYVFSGMKVGAILAVAGATVGEFIASERGLGYLMIQVQASLDTAAMLMAVILLTLIGVALYGLVLLLERLVVVQDERIS</sequence>
<dbReference type="GO" id="GO:0055085">
    <property type="term" value="P:transmembrane transport"/>
    <property type="evidence" value="ECO:0007669"/>
    <property type="project" value="InterPro"/>
</dbReference>
<feature type="transmembrane region" description="Helical" evidence="7">
    <location>
        <begin position="234"/>
        <end position="257"/>
    </location>
</feature>
<organism evidence="9 10">
    <name type="scientific">Aurantimonas aggregata</name>
    <dbReference type="NCBI Taxonomy" id="2047720"/>
    <lineage>
        <taxon>Bacteria</taxon>
        <taxon>Pseudomonadati</taxon>
        <taxon>Pseudomonadota</taxon>
        <taxon>Alphaproteobacteria</taxon>
        <taxon>Hyphomicrobiales</taxon>
        <taxon>Aurantimonadaceae</taxon>
        <taxon>Aurantimonas</taxon>
    </lineage>
</organism>
<feature type="transmembrane region" description="Helical" evidence="7">
    <location>
        <begin position="189"/>
        <end position="214"/>
    </location>
</feature>
<evidence type="ECO:0000256" key="4">
    <source>
        <dbReference type="ARBA" id="ARBA00022692"/>
    </source>
</evidence>
<feature type="transmembrane region" description="Helical" evidence="7">
    <location>
        <begin position="27"/>
        <end position="54"/>
    </location>
</feature>
<evidence type="ECO:0000256" key="5">
    <source>
        <dbReference type="ARBA" id="ARBA00022989"/>
    </source>
</evidence>
<dbReference type="RefSeq" id="WP_163043284.1">
    <property type="nucleotide sequence ID" value="NZ_JAAAMJ010000003.1"/>
</dbReference>
<dbReference type="PANTHER" id="PTHR30151:SF20">
    <property type="entry name" value="ABC TRANSPORTER PERMEASE PROTEIN HI_0355-RELATED"/>
    <property type="match status" value="1"/>
</dbReference>
<dbReference type="AlphaFoldDB" id="A0A6L9MFI3"/>
<dbReference type="Proteomes" id="UP000476332">
    <property type="component" value="Unassembled WGS sequence"/>
</dbReference>
<evidence type="ECO:0000256" key="1">
    <source>
        <dbReference type="ARBA" id="ARBA00004651"/>
    </source>
</evidence>
<keyword evidence="10" id="KW-1185">Reference proteome</keyword>
<evidence type="ECO:0000256" key="7">
    <source>
        <dbReference type="RuleBase" id="RU363032"/>
    </source>
</evidence>
<dbReference type="PROSITE" id="PS50928">
    <property type="entry name" value="ABC_TM1"/>
    <property type="match status" value="1"/>
</dbReference>
<evidence type="ECO:0000256" key="2">
    <source>
        <dbReference type="ARBA" id="ARBA00022448"/>
    </source>
</evidence>
<comment type="similarity">
    <text evidence="7">Belongs to the binding-protein-dependent transport system permease family.</text>
</comment>
<evidence type="ECO:0000256" key="3">
    <source>
        <dbReference type="ARBA" id="ARBA00022475"/>
    </source>
</evidence>
<feature type="transmembrane region" description="Helical" evidence="7">
    <location>
        <begin position="74"/>
        <end position="97"/>
    </location>
</feature>
<name>A0A6L9MFI3_9HYPH</name>
<comment type="caution">
    <text evidence="9">The sequence shown here is derived from an EMBL/GenBank/DDBJ whole genome shotgun (WGS) entry which is preliminary data.</text>
</comment>
<keyword evidence="4 7" id="KW-0812">Transmembrane</keyword>
<dbReference type="Gene3D" id="1.10.3720.10">
    <property type="entry name" value="MetI-like"/>
    <property type="match status" value="1"/>
</dbReference>
<feature type="transmembrane region" description="Helical" evidence="7">
    <location>
        <begin position="129"/>
        <end position="153"/>
    </location>
</feature>
<dbReference type="PANTHER" id="PTHR30151">
    <property type="entry name" value="ALKANE SULFONATE ABC TRANSPORTER-RELATED, MEMBRANE SUBUNIT"/>
    <property type="match status" value="1"/>
</dbReference>
<evidence type="ECO:0000259" key="8">
    <source>
        <dbReference type="PROSITE" id="PS50928"/>
    </source>
</evidence>
<evidence type="ECO:0000313" key="9">
    <source>
        <dbReference type="EMBL" id="NDV86557.1"/>
    </source>
</evidence>
<dbReference type="CDD" id="cd06261">
    <property type="entry name" value="TM_PBP2"/>
    <property type="match status" value="1"/>
</dbReference>
<feature type="transmembrane region" description="Helical" evidence="7">
    <location>
        <begin position="104"/>
        <end position="123"/>
    </location>
</feature>
<dbReference type="SUPFAM" id="SSF161098">
    <property type="entry name" value="MetI-like"/>
    <property type="match status" value="1"/>
</dbReference>
<gene>
    <name evidence="9" type="ORF">GTW51_07575</name>
</gene>
<evidence type="ECO:0000256" key="6">
    <source>
        <dbReference type="ARBA" id="ARBA00023136"/>
    </source>
</evidence>
<dbReference type="Pfam" id="PF00528">
    <property type="entry name" value="BPD_transp_1"/>
    <property type="match status" value="1"/>
</dbReference>
<dbReference type="GO" id="GO:0005886">
    <property type="term" value="C:plasma membrane"/>
    <property type="evidence" value="ECO:0007669"/>
    <property type="project" value="UniProtKB-SubCell"/>
</dbReference>
<dbReference type="EMBL" id="JAAAMJ010000003">
    <property type="protein sequence ID" value="NDV86557.1"/>
    <property type="molecule type" value="Genomic_DNA"/>
</dbReference>
<dbReference type="InterPro" id="IPR035906">
    <property type="entry name" value="MetI-like_sf"/>
</dbReference>
<keyword evidence="5 7" id="KW-1133">Transmembrane helix</keyword>
<reference evidence="9 10" key="1">
    <citation type="submission" date="2020-01" db="EMBL/GenBank/DDBJ databases">
        <title>Genomes of bacteria type strains.</title>
        <authorList>
            <person name="Chen J."/>
            <person name="Zhu S."/>
            <person name="Chen J."/>
        </authorList>
    </citation>
    <scope>NUCLEOTIDE SEQUENCE [LARGE SCALE GENOMIC DNA]</scope>
    <source>
        <strain evidence="9 10">KCTC 52919</strain>
    </source>
</reference>
<dbReference type="InterPro" id="IPR000515">
    <property type="entry name" value="MetI-like"/>
</dbReference>